<dbReference type="Gene3D" id="3.40.1650.10">
    <property type="entry name" value="RbsD-like domain"/>
    <property type="match status" value="1"/>
</dbReference>
<reference evidence="4 6" key="2">
    <citation type="journal article" date="2023" name="Sci. Data">
        <title>Genome assembly of the Korean intertidal mud-creeper Batillaria attramentaria.</title>
        <authorList>
            <person name="Patra A.K."/>
            <person name="Ho P.T."/>
            <person name="Jun S."/>
            <person name="Lee S.J."/>
            <person name="Kim Y."/>
            <person name="Won Y.J."/>
        </authorList>
    </citation>
    <scope>NUCLEOTIDE SEQUENCE [LARGE SCALE GENOMIC DNA]</scope>
    <source>
        <strain evidence="4">Wonlab-2016</strain>
    </source>
</reference>
<name>A0ABD0J7B4_9CAEN</name>
<dbReference type="PANTHER" id="PTHR31690">
    <property type="entry name" value="FUCOSE MUTAROTASE"/>
    <property type="match status" value="1"/>
</dbReference>
<dbReference type="SUPFAM" id="SSF102546">
    <property type="entry name" value="RbsD-like"/>
    <property type="match status" value="1"/>
</dbReference>
<organism evidence="4 6">
    <name type="scientific">Batillaria attramentaria</name>
    <dbReference type="NCBI Taxonomy" id="370345"/>
    <lineage>
        <taxon>Eukaryota</taxon>
        <taxon>Metazoa</taxon>
        <taxon>Spiralia</taxon>
        <taxon>Lophotrochozoa</taxon>
        <taxon>Mollusca</taxon>
        <taxon>Gastropoda</taxon>
        <taxon>Caenogastropoda</taxon>
        <taxon>Sorbeoconcha</taxon>
        <taxon>Cerithioidea</taxon>
        <taxon>Batillariidae</taxon>
        <taxon>Batillaria</taxon>
    </lineage>
</organism>
<proteinExistence type="predicted"/>
<dbReference type="InterPro" id="IPR023750">
    <property type="entry name" value="RbsD-like_sf"/>
</dbReference>
<evidence type="ECO:0000256" key="1">
    <source>
        <dbReference type="ARBA" id="ARBA00023235"/>
    </source>
</evidence>
<dbReference type="Proteomes" id="UP001519460">
    <property type="component" value="Unassembled WGS sequence"/>
</dbReference>
<keyword evidence="1" id="KW-0413">Isomerase</keyword>
<dbReference type="PANTHER" id="PTHR31690:SF4">
    <property type="entry name" value="FUCOSE MUTAROTASE"/>
    <property type="match status" value="1"/>
</dbReference>
<evidence type="ECO:0000256" key="2">
    <source>
        <dbReference type="ARBA" id="ARBA00036324"/>
    </source>
</evidence>
<sequence length="150" mass="16345">MPLKGIPRVLSPDLLHVLSSMGHGDEIVLADAHFPSSSVCRCGPKEVRADGIGGADLLKGVMALLPLDQYVNQPAAVMKRVPEDEAKGLPVPIWDTYQSIVDDAEGKKVQIEQVERFAFYERAKTAFAIVHTGETAQYANIILKKGVCFQ</sequence>
<accession>A0ABD0J7B4</accession>
<protein>
    <recommendedName>
        <fullName evidence="3">L-fucose mutarotase</fullName>
        <ecNumber evidence="3">5.1.3.29</ecNumber>
    </recommendedName>
</protein>
<comment type="caution">
    <text evidence="4">The sequence shown here is derived from an EMBL/GenBank/DDBJ whole genome shotgun (WGS) entry which is preliminary data.</text>
</comment>
<evidence type="ECO:0000313" key="4">
    <source>
        <dbReference type="EMBL" id="KAK7464551.1"/>
    </source>
</evidence>
<reference evidence="4" key="3">
    <citation type="submission" date="2023-01" db="EMBL/GenBank/DDBJ databases">
        <authorList>
            <person name="Patra A."/>
        </authorList>
    </citation>
    <scope>NUCLEOTIDE SEQUENCE</scope>
    <source>
        <strain evidence="4">Wonlab-2016</strain>
        <tissue evidence="4">Foot muscle</tissue>
    </source>
</reference>
<dbReference type="GO" id="GO:0036373">
    <property type="term" value="F:L-fucose mutarotase activity"/>
    <property type="evidence" value="ECO:0007669"/>
    <property type="project" value="UniProtKB-EC"/>
</dbReference>
<evidence type="ECO:0000313" key="6">
    <source>
        <dbReference type="Proteomes" id="UP001519460"/>
    </source>
</evidence>
<dbReference type="Pfam" id="PF05025">
    <property type="entry name" value="RbsD_FucU"/>
    <property type="match status" value="1"/>
</dbReference>
<evidence type="ECO:0000313" key="5">
    <source>
        <dbReference type="EMBL" id="KAK7500771.1"/>
    </source>
</evidence>
<reference evidence="4" key="1">
    <citation type="submission" date="2020-09" db="EMBL/GenBank/DDBJ databases">
        <authorList>
            <person name="Won Y."/>
        </authorList>
    </citation>
    <scope>NUCLEOTIDE SEQUENCE</scope>
    <source>
        <strain evidence="4">Wonlab-2016</strain>
        <tissue evidence="4">Foot muscle</tissue>
    </source>
</reference>
<gene>
    <name evidence="5" type="ORF">BaRGS_00008015</name>
    <name evidence="4" type="ORF">BaRGS_00037886</name>
</gene>
<evidence type="ECO:0000256" key="3">
    <source>
        <dbReference type="ARBA" id="ARBA00038859"/>
    </source>
</evidence>
<dbReference type="InterPro" id="IPR007721">
    <property type="entry name" value="RbsD_FucU"/>
</dbReference>
<dbReference type="EC" id="5.1.3.29" evidence="3"/>
<dbReference type="EMBL" id="JACVVK020000035">
    <property type="protein sequence ID" value="KAK7500771.1"/>
    <property type="molecule type" value="Genomic_DNA"/>
</dbReference>
<dbReference type="AlphaFoldDB" id="A0ABD0J7B4"/>
<keyword evidence="6" id="KW-1185">Reference proteome</keyword>
<dbReference type="EMBL" id="JACVVK020000586">
    <property type="protein sequence ID" value="KAK7464551.1"/>
    <property type="molecule type" value="Genomic_DNA"/>
</dbReference>
<dbReference type="InterPro" id="IPR050443">
    <property type="entry name" value="RbsD/FucU_mutarotase"/>
</dbReference>
<comment type="catalytic activity">
    <reaction evidence="2">
        <text>alpha-L-fucose = beta-L-fucose</text>
        <dbReference type="Rhea" id="RHEA:25580"/>
        <dbReference type="ChEBI" id="CHEBI:42548"/>
        <dbReference type="ChEBI" id="CHEBI:42589"/>
        <dbReference type="EC" id="5.1.3.29"/>
    </reaction>
</comment>